<dbReference type="InterPro" id="IPR001638">
    <property type="entry name" value="Solute-binding_3/MltF_N"/>
</dbReference>
<dbReference type="SUPFAM" id="SSF53850">
    <property type="entry name" value="Periplasmic binding protein-like II"/>
    <property type="match status" value="1"/>
</dbReference>
<keyword evidence="5 9" id="KW-0812">Transmembrane</keyword>
<keyword evidence="7 9" id="KW-1133">Transmembrane helix</keyword>
<evidence type="ECO:0000256" key="9">
    <source>
        <dbReference type="RuleBase" id="RU363032"/>
    </source>
</evidence>
<dbReference type="EMBL" id="LN609302">
    <property type="protein sequence ID" value="CEF56374.1"/>
    <property type="molecule type" value="Genomic_DNA"/>
</dbReference>
<dbReference type="InterPro" id="IPR043429">
    <property type="entry name" value="ArtM/GltK/GlnP/TcyL/YhdX-like"/>
</dbReference>
<dbReference type="PANTHER" id="PTHR30614">
    <property type="entry name" value="MEMBRANE COMPONENT OF AMINO ACID ABC TRANSPORTER"/>
    <property type="match status" value="1"/>
</dbReference>
<keyword evidence="10" id="KW-0732">Signal</keyword>
<dbReference type="EMBL" id="WOTE01000007">
    <property type="protein sequence ID" value="NHO40208.1"/>
    <property type="molecule type" value="Genomic_DNA"/>
</dbReference>
<feature type="transmembrane region" description="Helical" evidence="9">
    <location>
        <begin position="486"/>
        <end position="504"/>
    </location>
</feature>
<dbReference type="GO" id="GO:0043190">
    <property type="term" value="C:ATP-binding cassette (ABC) transporter complex"/>
    <property type="evidence" value="ECO:0007669"/>
    <property type="project" value="InterPro"/>
</dbReference>
<keyword evidence="8 9" id="KW-0472">Membrane</keyword>
<dbReference type="Gene3D" id="1.10.3720.10">
    <property type="entry name" value="MetI-like"/>
    <property type="match status" value="1"/>
</dbReference>
<dbReference type="Proteomes" id="UP000657200">
    <property type="component" value="Unassembled WGS sequence"/>
</dbReference>
<reference evidence="12" key="1">
    <citation type="submission" date="2014-09" db="EMBL/GenBank/DDBJ databases">
        <authorList>
            <person name="Magalhaes I.L.F."/>
            <person name="Oliveira U."/>
            <person name="Santos F.R."/>
            <person name="Vidigal T.H.D.A."/>
            <person name="Brescovit A.D."/>
            <person name="Santos A.J."/>
        </authorList>
    </citation>
    <scope>NUCLEOTIDE SEQUENCE</scope>
    <source>
        <strain evidence="12">LMG 23848T</strain>
    </source>
</reference>
<dbReference type="AlphaFoldDB" id="A0A0U5F4B8"/>
<evidence type="ECO:0000256" key="6">
    <source>
        <dbReference type="ARBA" id="ARBA00022970"/>
    </source>
</evidence>
<dbReference type="PATRIC" id="fig|431306.5.peg.2004"/>
<evidence type="ECO:0000256" key="4">
    <source>
        <dbReference type="ARBA" id="ARBA00022475"/>
    </source>
</evidence>
<evidence type="ECO:0000256" key="2">
    <source>
        <dbReference type="ARBA" id="ARBA00010072"/>
    </source>
</evidence>
<name>A0A0U5F4B8_9PROT</name>
<comment type="subcellular location">
    <subcellularLocation>
        <location evidence="1">Cell inner membrane</location>
        <topology evidence="1">Multi-pass membrane protein</topology>
    </subcellularLocation>
    <subcellularLocation>
        <location evidence="9">Cell membrane</location>
        <topology evidence="9">Multi-pass membrane protein</topology>
    </subcellularLocation>
</comment>
<evidence type="ECO:0000256" key="10">
    <source>
        <dbReference type="SAM" id="SignalP"/>
    </source>
</evidence>
<evidence type="ECO:0000313" key="15">
    <source>
        <dbReference type="Proteomes" id="UP000657200"/>
    </source>
</evidence>
<evidence type="ECO:0000259" key="11">
    <source>
        <dbReference type="PROSITE" id="PS50928"/>
    </source>
</evidence>
<proteinExistence type="inferred from homology"/>
<dbReference type="SUPFAM" id="SSF161098">
    <property type="entry name" value="MetI-like"/>
    <property type="match status" value="1"/>
</dbReference>
<evidence type="ECO:0000256" key="8">
    <source>
        <dbReference type="ARBA" id="ARBA00023136"/>
    </source>
</evidence>
<evidence type="ECO:0000313" key="12">
    <source>
        <dbReference type="EMBL" id="CEF56374.1"/>
    </source>
</evidence>
<organism evidence="12 14">
    <name type="scientific">Acetobacter ghanensis</name>
    <dbReference type="NCBI Taxonomy" id="431306"/>
    <lineage>
        <taxon>Bacteria</taxon>
        <taxon>Pseudomonadati</taxon>
        <taxon>Pseudomonadota</taxon>
        <taxon>Alphaproteobacteria</taxon>
        <taxon>Acetobacterales</taxon>
        <taxon>Acetobacteraceae</taxon>
        <taxon>Acetobacter</taxon>
    </lineage>
</organism>
<dbReference type="GO" id="GO:0016787">
    <property type="term" value="F:hydrolase activity"/>
    <property type="evidence" value="ECO:0007669"/>
    <property type="project" value="UniProtKB-KW"/>
</dbReference>
<dbReference type="OrthoDB" id="9814550at2"/>
<dbReference type="Pfam" id="PF00497">
    <property type="entry name" value="SBP_bac_3"/>
    <property type="match status" value="1"/>
</dbReference>
<dbReference type="Pfam" id="PF00528">
    <property type="entry name" value="BPD_transp_1"/>
    <property type="match status" value="1"/>
</dbReference>
<dbReference type="GO" id="GO:0022857">
    <property type="term" value="F:transmembrane transporter activity"/>
    <property type="evidence" value="ECO:0007669"/>
    <property type="project" value="InterPro"/>
</dbReference>
<protein>
    <submittedName>
        <fullName evidence="13">ABC transporter permease subunit</fullName>
    </submittedName>
    <submittedName>
        <fullName evidence="12">Polar amino acid transport system substrate-binding protein</fullName>
        <ecNumber evidence="12">3.6.3.21</ecNumber>
    </submittedName>
</protein>
<feature type="domain" description="ABC transmembrane type-1" evidence="11">
    <location>
        <begin position="311"/>
        <end position="504"/>
    </location>
</feature>
<dbReference type="InterPro" id="IPR035906">
    <property type="entry name" value="MetI-like_sf"/>
</dbReference>
<keyword evidence="12" id="KW-0378">Hydrolase</keyword>
<keyword evidence="6" id="KW-0029">Amino-acid transport</keyword>
<feature type="chain" id="PRO_5006856567" evidence="10">
    <location>
        <begin position="22"/>
        <end position="525"/>
    </location>
</feature>
<comment type="similarity">
    <text evidence="2">Belongs to the binding-protein-dependent transport system permease family. HisMQ subfamily.</text>
</comment>
<dbReference type="InterPro" id="IPR010065">
    <property type="entry name" value="AA_ABC_transptr_permease_3TM"/>
</dbReference>
<reference evidence="14" key="2">
    <citation type="submission" date="2014-09" db="EMBL/GenBank/DDBJ databases">
        <authorList>
            <person name="Illeghems K.G."/>
        </authorList>
    </citation>
    <scope>NUCLEOTIDE SEQUENCE [LARGE SCALE GENOMIC DNA]</scope>
    <source>
        <strain evidence="14">LMG 23848T</strain>
    </source>
</reference>
<evidence type="ECO:0000256" key="3">
    <source>
        <dbReference type="ARBA" id="ARBA00022448"/>
    </source>
</evidence>
<dbReference type="EC" id="3.6.3.21" evidence="12"/>
<keyword evidence="4" id="KW-1003">Cell membrane</keyword>
<evidence type="ECO:0000256" key="5">
    <source>
        <dbReference type="ARBA" id="ARBA00022692"/>
    </source>
</evidence>
<dbReference type="Proteomes" id="UP000068250">
    <property type="component" value="Chromosome I"/>
</dbReference>
<dbReference type="Gene3D" id="3.40.190.10">
    <property type="entry name" value="Periplasmic binding protein-like II"/>
    <property type="match status" value="2"/>
</dbReference>
<comment type="caution">
    <text evidence="9">Lacks conserved residue(s) required for the propagation of feature annotation.</text>
</comment>
<dbReference type="STRING" id="431306.AGA_1949"/>
<dbReference type="CDD" id="cd06261">
    <property type="entry name" value="TM_PBP2"/>
    <property type="match status" value="1"/>
</dbReference>
<keyword evidence="3 9" id="KW-0813">Transport</keyword>
<keyword evidence="15" id="KW-1185">Reference proteome</keyword>
<dbReference type="RefSeq" id="WP_083503609.1">
    <property type="nucleotide sequence ID" value="NZ_LN609302.1"/>
</dbReference>
<dbReference type="InterPro" id="IPR000515">
    <property type="entry name" value="MetI-like"/>
</dbReference>
<evidence type="ECO:0000256" key="1">
    <source>
        <dbReference type="ARBA" id="ARBA00004429"/>
    </source>
</evidence>
<dbReference type="PROSITE" id="PS50928">
    <property type="entry name" value="ABC_TM1"/>
    <property type="match status" value="1"/>
</dbReference>
<sequence>MTSFFSRLPFMRRLRPVAALAGALVATAGLHGAARAEQVPSFVQDGTLTICTNPTLPPMTFVKGQDVSHPEGFDIDVAQALATRWHARLSVVTMDFTGLFPSLSAQRCGLVMSGIIRTPAREKSFDAVSYQDTALVVVGRKGTPSLTSMDELAGKNVAVESGTSYVTRLGVVNDALVAAGKPPMIIQQYPTEEQVVQQVLIGRVFAFVSQDVELFYRMRQLRDKLHVLITPDIPDYRHFAIYIRQNPQDKTLLQNAISALDSDGTLQTLRTKWSVTDQSTKNGADESAAGGMFDWGAFFSALTSTAFLHGALITLSVALISHIIAITLSVPIAIVLNSPQKSVLKVVLEGYVSLFRAAPTLLQLLFIWNAVPQFFPIFREQWFTPFLATILALSINESAYQVEINRAALSAVDPGQELGASALGLSRRDIYWRVIFPQAFRIALPPTINEFINLLKITSLASVISLQELLAVTQIQVARTFAFTEYYAAALVYYLVMVFFFLFLQKRVERRFSWSDRKKVVSNAA</sequence>
<dbReference type="PANTHER" id="PTHR30614:SF0">
    <property type="entry name" value="L-CYSTINE TRANSPORT SYSTEM PERMEASE PROTEIN TCYL"/>
    <property type="match status" value="1"/>
</dbReference>
<accession>A0A0U5F4B8</accession>
<evidence type="ECO:0000313" key="14">
    <source>
        <dbReference type="Proteomes" id="UP000068250"/>
    </source>
</evidence>
<feature type="signal peptide" evidence="10">
    <location>
        <begin position="1"/>
        <end position="21"/>
    </location>
</feature>
<gene>
    <name evidence="12" type="ORF">AGA_1949</name>
    <name evidence="13" type="ORF">GOB80_11055</name>
</gene>
<reference evidence="13 15" key="3">
    <citation type="journal article" date="2020" name="Int. J. Syst. Evol. Microbiol.">
        <title>Novel acetic acid bacteria from cider fermentations: Acetobacter conturbans sp. nov. and Acetobacter fallax sp. nov.</title>
        <authorList>
            <person name="Sombolestani A.S."/>
            <person name="Cleenwerck I."/>
            <person name="Cnockaert M."/>
            <person name="Borremans W."/>
            <person name="Wieme A.D."/>
            <person name="De Vuyst L."/>
            <person name="Vandamme P."/>
        </authorList>
    </citation>
    <scope>NUCLEOTIDE SEQUENCE [LARGE SCALE GENOMIC DNA]</scope>
    <source>
        <strain evidence="13 15">LMG 23848</strain>
    </source>
</reference>
<evidence type="ECO:0000313" key="13">
    <source>
        <dbReference type="EMBL" id="NHO40208.1"/>
    </source>
</evidence>
<dbReference type="NCBIfam" id="TIGR01726">
    <property type="entry name" value="HEQRo_perm_3TM"/>
    <property type="match status" value="1"/>
</dbReference>
<evidence type="ECO:0000256" key="7">
    <source>
        <dbReference type="ARBA" id="ARBA00022989"/>
    </source>
</evidence>
<dbReference type="SMART" id="SM00062">
    <property type="entry name" value="PBPb"/>
    <property type="match status" value="1"/>
</dbReference>
<dbReference type="GO" id="GO:0006865">
    <property type="term" value="P:amino acid transport"/>
    <property type="evidence" value="ECO:0007669"/>
    <property type="project" value="UniProtKB-KW"/>
</dbReference>